<feature type="domain" description="Nudix hydrolase" evidence="2">
    <location>
        <begin position="15"/>
        <end position="171"/>
    </location>
</feature>
<evidence type="ECO:0000259" key="2">
    <source>
        <dbReference type="PROSITE" id="PS51462"/>
    </source>
</evidence>
<protein>
    <submittedName>
        <fullName evidence="3">DNA mismatch repair protein MutT</fullName>
    </submittedName>
</protein>
<dbReference type="CDD" id="cd07040">
    <property type="entry name" value="HP"/>
    <property type="match status" value="1"/>
</dbReference>
<dbReference type="Gene3D" id="3.90.79.10">
    <property type="entry name" value="Nucleoside Triphosphate Pyrophosphohydrolase"/>
    <property type="match status" value="1"/>
</dbReference>
<keyword evidence="1" id="KW-0378">Hydrolase</keyword>
<dbReference type="GO" id="GO:0006754">
    <property type="term" value="P:ATP biosynthetic process"/>
    <property type="evidence" value="ECO:0007669"/>
    <property type="project" value="TreeGrafter"/>
</dbReference>
<dbReference type="SMART" id="SM00855">
    <property type="entry name" value="PGAM"/>
    <property type="match status" value="1"/>
</dbReference>
<dbReference type="PROSITE" id="PS00893">
    <property type="entry name" value="NUDIX_BOX"/>
    <property type="match status" value="1"/>
</dbReference>
<dbReference type="Proteomes" id="UP000229095">
    <property type="component" value="Unassembled WGS sequence"/>
</dbReference>
<dbReference type="InterPro" id="IPR000086">
    <property type="entry name" value="NUDIX_hydrolase_dom"/>
</dbReference>
<dbReference type="OrthoDB" id="4287477at2"/>
<dbReference type="Pfam" id="PF00300">
    <property type="entry name" value="His_Phos_1"/>
    <property type="match status" value="1"/>
</dbReference>
<sequence length="354" mass="39802">MSTTVVEAAGGIVYRWRDDAEILGRGDSDADLALEHLELCVVHRPKYNDWSWPKGKLENNESHRHAAVREIGEETGLAVALGAYLGEIEYPLEDEGKAKMHRIDPRKPRKHVCYWIASLIDSETAMKRRYAFGPINTDPNEVDNVEWLSPADARHKLTHPLDRGILDEFVRKVRDGILHSKMFLLIRHGKAESRKFWGGTDADRPLTPLGSAAAFALTREIACFGINRLVTSPWRRCIGTIQTFAWQTGLPVNLADDLTEDAFADHPDSAWDCIHHEMEITLRTGQTTAVCMHRPVIGGVFNHMRELCTRKSLAKKLPAKTPYMATGHAVVFNIIDSENGPQIIDIQKVSPIVY</sequence>
<dbReference type="PANTHER" id="PTHR21340:SF0">
    <property type="entry name" value="BIS(5'-NUCLEOSYL)-TETRAPHOSPHATASE [ASYMMETRICAL]"/>
    <property type="match status" value="1"/>
</dbReference>
<keyword evidence="4" id="KW-1185">Reference proteome</keyword>
<dbReference type="AlphaFoldDB" id="A0A2M9HBB4"/>
<evidence type="ECO:0000256" key="1">
    <source>
        <dbReference type="ARBA" id="ARBA00022801"/>
    </source>
</evidence>
<dbReference type="InterPro" id="IPR013078">
    <property type="entry name" value="His_Pase_superF_clade-1"/>
</dbReference>
<dbReference type="InterPro" id="IPR020084">
    <property type="entry name" value="NUDIX_hydrolase_CS"/>
</dbReference>
<dbReference type="InterPro" id="IPR015797">
    <property type="entry name" value="NUDIX_hydrolase-like_dom_sf"/>
</dbReference>
<dbReference type="CDD" id="cd03673">
    <property type="entry name" value="NUDIX_Ap6A_hydrolase"/>
    <property type="match status" value="1"/>
</dbReference>
<dbReference type="PROSITE" id="PS51462">
    <property type="entry name" value="NUDIX"/>
    <property type="match status" value="1"/>
</dbReference>
<comment type="caution">
    <text evidence="3">The sequence shown here is derived from an EMBL/GenBank/DDBJ whole genome shotgun (WGS) entry which is preliminary data.</text>
</comment>
<gene>
    <name evidence="3" type="ORF">CS006_02905</name>
</gene>
<dbReference type="SUPFAM" id="SSF53254">
    <property type="entry name" value="Phosphoglycerate mutase-like"/>
    <property type="match status" value="1"/>
</dbReference>
<name>A0A2M9HBB4_9BIFI</name>
<dbReference type="EMBL" id="PEBI01000001">
    <property type="protein sequence ID" value="PJM74105.1"/>
    <property type="molecule type" value="Genomic_DNA"/>
</dbReference>
<dbReference type="PANTHER" id="PTHR21340">
    <property type="entry name" value="DIADENOSINE 5,5-P1,P4-TETRAPHOSPHATE PYROPHOSPHOHYDROLASE MUTT"/>
    <property type="match status" value="1"/>
</dbReference>
<evidence type="ECO:0000313" key="4">
    <source>
        <dbReference type="Proteomes" id="UP000229095"/>
    </source>
</evidence>
<organism evidence="3 4">
    <name type="scientific">Bifidobacterium primatium</name>
    <dbReference type="NCBI Taxonomy" id="2045438"/>
    <lineage>
        <taxon>Bacteria</taxon>
        <taxon>Bacillati</taxon>
        <taxon>Actinomycetota</taxon>
        <taxon>Actinomycetes</taxon>
        <taxon>Bifidobacteriales</taxon>
        <taxon>Bifidobacteriaceae</taxon>
        <taxon>Bifidobacterium</taxon>
    </lineage>
</organism>
<proteinExistence type="predicted"/>
<dbReference type="Gene3D" id="3.40.50.1240">
    <property type="entry name" value="Phosphoglycerate mutase-like"/>
    <property type="match status" value="1"/>
</dbReference>
<dbReference type="Pfam" id="PF00293">
    <property type="entry name" value="NUDIX"/>
    <property type="match status" value="1"/>
</dbReference>
<dbReference type="InterPro" id="IPR051325">
    <property type="entry name" value="Nudix_hydrolase_domain"/>
</dbReference>
<dbReference type="SUPFAM" id="SSF55811">
    <property type="entry name" value="Nudix"/>
    <property type="match status" value="1"/>
</dbReference>
<reference evidence="3 4" key="1">
    <citation type="submission" date="2017-10" db="EMBL/GenBank/DDBJ databases">
        <title>Draft genome sequences of strains TRE 1, TRE 9, TRE H and TRI 7, isolated from tamarins, belonging to four potential novel Bifidobacterium species.</title>
        <authorList>
            <person name="Mattarelli P."/>
            <person name="Modesto M."/>
            <person name="Puglisi E."/>
            <person name="Morelli L."/>
            <person name="Spezio C."/>
            <person name="Bonetti A."/>
            <person name="Sandri C."/>
        </authorList>
    </citation>
    <scope>NUCLEOTIDE SEQUENCE [LARGE SCALE GENOMIC DNA]</scope>
    <source>
        <strain evidence="4">TRE1</strain>
    </source>
</reference>
<dbReference type="RefSeq" id="WP_100510247.1">
    <property type="nucleotide sequence ID" value="NZ_PEBI01000001.1"/>
</dbReference>
<dbReference type="GO" id="GO:0006167">
    <property type="term" value="P:AMP biosynthetic process"/>
    <property type="evidence" value="ECO:0007669"/>
    <property type="project" value="TreeGrafter"/>
</dbReference>
<dbReference type="InterPro" id="IPR029033">
    <property type="entry name" value="His_PPase_superfam"/>
</dbReference>
<evidence type="ECO:0000313" key="3">
    <source>
        <dbReference type="EMBL" id="PJM74105.1"/>
    </source>
</evidence>
<dbReference type="GO" id="GO:0004081">
    <property type="term" value="F:bis(5'-nucleosyl)-tetraphosphatase (asymmetrical) activity"/>
    <property type="evidence" value="ECO:0007669"/>
    <property type="project" value="TreeGrafter"/>
</dbReference>
<accession>A0A2M9HBB4</accession>